<dbReference type="InterPro" id="IPR011109">
    <property type="entry name" value="DNA_bind_recombinase_dom"/>
</dbReference>
<feature type="domain" description="Resolvase/invertase-type recombinase catalytic" evidence="2">
    <location>
        <begin position="3"/>
        <end position="145"/>
    </location>
</feature>
<evidence type="ECO:0000313" key="4">
    <source>
        <dbReference type="EMBL" id="MED3562220.1"/>
    </source>
</evidence>
<dbReference type="SUPFAM" id="SSF58100">
    <property type="entry name" value="Bacterial hemolysins"/>
    <property type="match status" value="1"/>
</dbReference>
<dbReference type="Pfam" id="PF07508">
    <property type="entry name" value="Recombinase"/>
    <property type="match status" value="1"/>
</dbReference>
<feature type="domain" description="Recombinase" evidence="3">
    <location>
        <begin position="152"/>
        <end position="263"/>
    </location>
</feature>
<evidence type="ECO:0000259" key="3">
    <source>
        <dbReference type="PROSITE" id="PS51737"/>
    </source>
</evidence>
<dbReference type="Proteomes" id="UP001330749">
    <property type="component" value="Unassembled WGS sequence"/>
</dbReference>
<proteinExistence type="predicted"/>
<dbReference type="PANTHER" id="PTHR30461">
    <property type="entry name" value="DNA-INVERTASE FROM LAMBDOID PROPHAGE"/>
    <property type="match status" value="1"/>
</dbReference>
<dbReference type="InterPro" id="IPR025827">
    <property type="entry name" value="Zn_ribbon_recom_dom"/>
</dbReference>
<keyword evidence="5" id="KW-1185">Reference proteome</keyword>
<comment type="caution">
    <text evidence="4">The sequence shown here is derived from an EMBL/GenBank/DDBJ whole genome shotgun (WGS) entry which is preliminary data.</text>
</comment>
<dbReference type="SUPFAM" id="SSF53041">
    <property type="entry name" value="Resolvase-like"/>
    <property type="match status" value="1"/>
</dbReference>
<gene>
    <name evidence="4" type="ORF">P4447_07115</name>
</gene>
<dbReference type="SMART" id="SM00857">
    <property type="entry name" value="Resolvase"/>
    <property type="match status" value="1"/>
</dbReference>
<evidence type="ECO:0000313" key="5">
    <source>
        <dbReference type="Proteomes" id="UP001330749"/>
    </source>
</evidence>
<evidence type="ECO:0000256" key="1">
    <source>
        <dbReference type="SAM" id="Coils"/>
    </source>
</evidence>
<dbReference type="Gene3D" id="3.90.1750.20">
    <property type="entry name" value="Putative Large Serine Recombinase, Chain B, Domain 2"/>
    <property type="match status" value="1"/>
</dbReference>
<dbReference type="InterPro" id="IPR050639">
    <property type="entry name" value="SSR_resolvase"/>
</dbReference>
<dbReference type="Pfam" id="PF13408">
    <property type="entry name" value="Zn_ribbon_recom"/>
    <property type="match status" value="1"/>
</dbReference>
<name>A0ABU6NBZ4_9BACI</name>
<protein>
    <submittedName>
        <fullName evidence="4">Recombinase family protein</fullName>
    </submittedName>
</protein>
<accession>A0ABU6NBZ4</accession>
<feature type="coiled-coil region" evidence="1">
    <location>
        <begin position="352"/>
        <end position="421"/>
    </location>
</feature>
<dbReference type="CDD" id="cd00338">
    <property type="entry name" value="Ser_Recombinase"/>
    <property type="match status" value="1"/>
</dbReference>
<dbReference type="EMBL" id="JARMQG010000084">
    <property type="protein sequence ID" value="MED3562220.1"/>
    <property type="molecule type" value="Genomic_DNA"/>
</dbReference>
<dbReference type="RefSeq" id="WP_327967121.1">
    <property type="nucleotide sequence ID" value="NZ_JARMQG010000084.1"/>
</dbReference>
<dbReference type="InterPro" id="IPR006119">
    <property type="entry name" value="Resolv_N"/>
</dbReference>
<dbReference type="PROSITE" id="PS51737">
    <property type="entry name" value="RECOMBINASE_DNA_BIND"/>
    <property type="match status" value="1"/>
</dbReference>
<dbReference type="InterPro" id="IPR038109">
    <property type="entry name" value="DNA_bind_recomb_sf"/>
</dbReference>
<keyword evidence="1" id="KW-0175">Coiled coil</keyword>
<dbReference type="PANTHER" id="PTHR30461:SF23">
    <property type="entry name" value="DNA RECOMBINASE-RELATED"/>
    <property type="match status" value="1"/>
</dbReference>
<reference evidence="4 5" key="1">
    <citation type="submission" date="2023-03" db="EMBL/GenBank/DDBJ databases">
        <title>Bacillus Genome Sequencing.</title>
        <authorList>
            <person name="Dunlap C."/>
        </authorList>
    </citation>
    <scope>NUCLEOTIDE SEQUENCE [LARGE SCALE GENOMIC DNA]</scope>
    <source>
        <strain evidence="4 5">B-14544</strain>
    </source>
</reference>
<dbReference type="InterPro" id="IPR036162">
    <property type="entry name" value="Resolvase-like_N_sf"/>
</dbReference>
<dbReference type="Gene3D" id="3.40.50.1390">
    <property type="entry name" value="Resolvase, N-terminal catalytic domain"/>
    <property type="match status" value="1"/>
</dbReference>
<dbReference type="Pfam" id="PF00239">
    <property type="entry name" value="Resolvase"/>
    <property type="match status" value="1"/>
</dbReference>
<sequence>MESALCYNRKSRGELTDLLKHKEELLDYCKRNNYKPTYFEEIASSVDDEREEYLKLINEIKSGKYHILVLTDLSRLTRDLEQQIKLFKLLTKHKMVIHSLLDGKIDPAEKTNKMLGVIKGLFNDIAYEETSEKMHLGRLQSARKGKFIGSPPYGYKKNKDMVLIPDEIEAPIVRRIFREVKEGYALTDIMNRLTKDGIRTRKGNIFHVGTISDLIARRTYIGEMKFKSEKFEEEIYLKNTHEPLVSLEDFIAVREIMAKRQQFKTRSHPVTSPLDKLVVCGKCGRFMQINYSKGKYIYIQKCSAYKYGEKCDNRGCQVTMILPRVYNKVKERKSVIKERLNQLYNGSSSERVDRLKQYLKGLEKRLKQAKSEKDDLINYLLKKVISEVVYATKNKELEDEIKQLQQQIDDTQEAIASSNVKNEIEYLEGLLEHIDGLETKPVDEQNRILRHMIDKIIFLREGDNIELGYKFNDE</sequence>
<organism evidence="4 5">
    <name type="scientific">Bacillus xiapuensis</name>
    <dbReference type="NCBI Taxonomy" id="2014075"/>
    <lineage>
        <taxon>Bacteria</taxon>
        <taxon>Bacillati</taxon>
        <taxon>Bacillota</taxon>
        <taxon>Bacilli</taxon>
        <taxon>Bacillales</taxon>
        <taxon>Bacillaceae</taxon>
        <taxon>Bacillus</taxon>
    </lineage>
</organism>
<dbReference type="PROSITE" id="PS51736">
    <property type="entry name" value="RECOMBINASES_3"/>
    <property type="match status" value="1"/>
</dbReference>
<evidence type="ECO:0000259" key="2">
    <source>
        <dbReference type="PROSITE" id="PS51736"/>
    </source>
</evidence>